<feature type="domain" description="LysM" evidence="7">
    <location>
        <begin position="230"/>
        <end position="273"/>
    </location>
</feature>
<dbReference type="PROSITE" id="PS51782">
    <property type="entry name" value="LYSM"/>
    <property type="match status" value="1"/>
</dbReference>
<dbReference type="Proteomes" id="UP000505306">
    <property type="component" value="Chromosome"/>
</dbReference>
<keyword evidence="3" id="KW-0378">Hydrolase</keyword>
<evidence type="ECO:0000256" key="5">
    <source>
        <dbReference type="SAM" id="MobiDB-lite"/>
    </source>
</evidence>
<dbReference type="SMART" id="SM00257">
    <property type="entry name" value="LysM"/>
    <property type="match status" value="1"/>
</dbReference>
<dbReference type="EMBL" id="CP049057">
    <property type="protein sequence ID" value="QIE60281.1"/>
    <property type="molecule type" value="Genomic_DNA"/>
</dbReference>
<dbReference type="InterPro" id="IPR018392">
    <property type="entry name" value="LysM"/>
</dbReference>
<dbReference type="AlphaFoldDB" id="A0A6G6GRE5"/>
<dbReference type="CDD" id="cd00118">
    <property type="entry name" value="LysM"/>
    <property type="match status" value="1"/>
</dbReference>
<proteinExistence type="predicted"/>
<feature type="compositionally biased region" description="Basic and acidic residues" evidence="5">
    <location>
        <begin position="43"/>
        <end position="59"/>
    </location>
</feature>
<dbReference type="PANTHER" id="PTHR33308">
    <property type="entry name" value="PEPTIDOGLYCAN HYDROLASE FLGJ"/>
    <property type="match status" value="1"/>
</dbReference>
<dbReference type="SUPFAM" id="SSF54106">
    <property type="entry name" value="LysM domain"/>
    <property type="match status" value="1"/>
</dbReference>
<evidence type="ECO:0000259" key="7">
    <source>
        <dbReference type="PROSITE" id="PS51782"/>
    </source>
</evidence>
<dbReference type="Pfam" id="PF01832">
    <property type="entry name" value="Glucosaminidase"/>
    <property type="match status" value="1"/>
</dbReference>
<keyword evidence="9" id="KW-1185">Reference proteome</keyword>
<organism evidence="8 9">
    <name type="scientific">Rasiella rasia</name>
    <dbReference type="NCBI Taxonomy" id="2744027"/>
    <lineage>
        <taxon>Bacteria</taxon>
        <taxon>Pseudomonadati</taxon>
        <taxon>Bacteroidota</taxon>
        <taxon>Flavobacteriia</taxon>
        <taxon>Flavobacteriales</taxon>
        <taxon>Flavobacteriaceae</taxon>
        <taxon>Rasiella</taxon>
    </lineage>
</organism>
<feature type="signal peptide" evidence="6">
    <location>
        <begin position="1"/>
        <end position="20"/>
    </location>
</feature>
<dbReference type="SMART" id="SM00047">
    <property type="entry name" value="LYZ2"/>
    <property type="match status" value="1"/>
</dbReference>
<evidence type="ECO:0000256" key="2">
    <source>
        <dbReference type="ARBA" id="ARBA00022638"/>
    </source>
</evidence>
<dbReference type="Pfam" id="PF01476">
    <property type="entry name" value="LysM"/>
    <property type="match status" value="1"/>
</dbReference>
<evidence type="ECO:0000256" key="6">
    <source>
        <dbReference type="SAM" id="SignalP"/>
    </source>
</evidence>
<evidence type="ECO:0000256" key="1">
    <source>
        <dbReference type="ARBA" id="ARBA00022529"/>
    </source>
</evidence>
<feature type="chain" id="PRO_5026184571" description="Peptidoglycan hydrolase" evidence="6">
    <location>
        <begin position="21"/>
        <end position="279"/>
    </location>
</feature>
<name>A0A6G6GRE5_9FLAO</name>
<evidence type="ECO:0000313" key="9">
    <source>
        <dbReference type="Proteomes" id="UP000505306"/>
    </source>
</evidence>
<feature type="region of interest" description="Disordered" evidence="5">
    <location>
        <begin position="39"/>
        <end position="59"/>
    </location>
</feature>
<dbReference type="GO" id="GO:0031640">
    <property type="term" value="P:killing of cells of another organism"/>
    <property type="evidence" value="ECO:0007669"/>
    <property type="project" value="UniProtKB-KW"/>
</dbReference>
<dbReference type="PANTHER" id="PTHR33308:SF9">
    <property type="entry name" value="PEPTIDOGLYCAN HYDROLASE FLGJ"/>
    <property type="match status" value="1"/>
</dbReference>
<keyword evidence="1" id="KW-0929">Antimicrobial</keyword>
<protein>
    <recommendedName>
        <fullName evidence="4">Peptidoglycan hydrolase</fullName>
    </recommendedName>
</protein>
<evidence type="ECO:0000256" key="3">
    <source>
        <dbReference type="ARBA" id="ARBA00022801"/>
    </source>
</evidence>
<sequence>MLRKSTLLLLLVVLTLGACKSKKQVTSKKKRPAIERVVVNKKPPKDIPKETTPKTEVKKPPANATYAEVVQMYIANYSTIAKEEMLQYGIPASITLAQGILESGAGRGDLTKRANNHFGIKCHKGWTGDTVYHDDDELQECFRKYSDPKYSFRDHSLFLTERSRYQDLFKLRKDDYKGWARGLKKAGYATDPKYPNKLISIIERYNLTEFDDEVLGNSANSAKLDDTKIATHKVKKGDTLYNIARRFNLTVETLKEYNGLTTNNISIGQVLYLHPVKNK</sequence>
<dbReference type="InterPro" id="IPR051056">
    <property type="entry name" value="Glycosyl_Hydrolase_73"/>
</dbReference>
<keyword evidence="2" id="KW-0081">Bacteriolytic enzyme</keyword>
<dbReference type="KEGG" id="mgel:G5B37_12125"/>
<dbReference type="InterPro" id="IPR002901">
    <property type="entry name" value="MGlyc_endo_b_GlcNAc-like_dom"/>
</dbReference>
<keyword evidence="6" id="KW-0732">Signal</keyword>
<dbReference type="Gene3D" id="3.10.350.10">
    <property type="entry name" value="LysM domain"/>
    <property type="match status" value="1"/>
</dbReference>
<dbReference type="GO" id="GO:0042742">
    <property type="term" value="P:defense response to bacterium"/>
    <property type="evidence" value="ECO:0007669"/>
    <property type="project" value="UniProtKB-KW"/>
</dbReference>
<evidence type="ECO:0000313" key="8">
    <source>
        <dbReference type="EMBL" id="QIE60281.1"/>
    </source>
</evidence>
<dbReference type="FunFam" id="1.10.530.10:FF:000060">
    <property type="entry name" value="Predicted protein"/>
    <property type="match status" value="1"/>
</dbReference>
<dbReference type="Gene3D" id="1.10.530.10">
    <property type="match status" value="1"/>
</dbReference>
<dbReference type="PROSITE" id="PS51257">
    <property type="entry name" value="PROKAR_LIPOPROTEIN"/>
    <property type="match status" value="1"/>
</dbReference>
<evidence type="ECO:0000256" key="4">
    <source>
        <dbReference type="ARBA" id="ARBA00032108"/>
    </source>
</evidence>
<gene>
    <name evidence="8" type="ORF">G5B37_12125</name>
</gene>
<reference evidence="8 9" key="1">
    <citation type="submission" date="2020-02" db="EMBL/GenBank/DDBJ databases">
        <title>Complete genome sequence of Flavobacteriaceae bacterium.</title>
        <authorList>
            <person name="Kim S.-J."/>
            <person name="Kim Y.-S."/>
            <person name="Kim K.-H."/>
        </authorList>
    </citation>
    <scope>NUCLEOTIDE SEQUENCE [LARGE SCALE GENOMIC DNA]</scope>
    <source>
        <strain evidence="8 9">RR4-40</strain>
    </source>
</reference>
<dbReference type="GO" id="GO:0004040">
    <property type="term" value="F:amidase activity"/>
    <property type="evidence" value="ECO:0007669"/>
    <property type="project" value="InterPro"/>
</dbReference>
<dbReference type="RefSeq" id="WP_164680294.1">
    <property type="nucleotide sequence ID" value="NZ_CP049057.1"/>
</dbReference>
<accession>A0A6G6GRE5</accession>
<dbReference type="InterPro" id="IPR036779">
    <property type="entry name" value="LysM_dom_sf"/>
</dbReference>